<evidence type="ECO:0000256" key="8">
    <source>
        <dbReference type="ARBA" id="ARBA00022833"/>
    </source>
</evidence>
<keyword evidence="2 9" id="KW-0690">Ribosome biogenesis</keyword>
<evidence type="ECO:0000256" key="4">
    <source>
        <dbReference type="ARBA" id="ARBA00022722"/>
    </source>
</evidence>
<comment type="subcellular location">
    <subcellularLocation>
        <location evidence="9">Cytoplasm</location>
    </subcellularLocation>
</comment>
<name>A0AAN1QLX9_SYNEL</name>
<evidence type="ECO:0000256" key="2">
    <source>
        <dbReference type="ARBA" id="ARBA00022517"/>
    </source>
</evidence>
<dbReference type="PROSITE" id="PS01306">
    <property type="entry name" value="UPF0054"/>
    <property type="match status" value="1"/>
</dbReference>
<protein>
    <recommendedName>
        <fullName evidence="9">Endoribonuclease YbeY</fullName>
        <ecNumber evidence="9">3.1.-.-</ecNumber>
    </recommendedName>
</protein>
<dbReference type="HAMAP" id="MF_00009">
    <property type="entry name" value="Endoribonucl_YbeY"/>
    <property type="match status" value="1"/>
</dbReference>
<comment type="cofactor">
    <cofactor evidence="9">
        <name>Zn(2+)</name>
        <dbReference type="ChEBI" id="CHEBI:29105"/>
    </cofactor>
    <text evidence="9">Binds 1 zinc ion.</text>
</comment>
<keyword evidence="8 9" id="KW-0862">Zinc</keyword>
<dbReference type="Pfam" id="PF02130">
    <property type="entry name" value="YbeY"/>
    <property type="match status" value="1"/>
</dbReference>
<dbReference type="GO" id="GO:0005737">
    <property type="term" value="C:cytoplasm"/>
    <property type="evidence" value="ECO:0007669"/>
    <property type="project" value="UniProtKB-SubCell"/>
</dbReference>
<organism evidence="10 11">
    <name type="scientific">Synechococcus elongatus PCC 11801</name>
    <dbReference type="NCBI Taxonomy" id="2219813"/>
    <lineage>
        <taxon>Bacteria</taxon>
        <taxon>Bacillati</taxon>
        <taxon>Cyanobacteriota</taxon>
        <taxon>Cyanophyceae</taxon>
        <taxon>Synechococcales</taxon>
        <taxon>Synechococcaceae</taxon>
        <taxon>Synechococcus</taxon>
    </lineage>
</organism>
<gene>
    <name evidence="9 10" type="primary">ybeY</name>
    <name evidence="10" type="ORF">DOP62_01505</name>
</gene>
<dbReference type="Gene3D" id="3.40.390.30">
    <property type="entry name" value="Metalloproteases ('zincins'), catalytic domain"/>
    <property type="match status" value="1"/>
</dbReference>
<feature type="binding site" evidence="9">
    <location>
        <position position="124"/>
    </location>
    <ligand>
        <name>Zn(2+)</name>
        <dbReference type="ChEBI" id="CHEBI:29105"/>
        <note>catalytic</note>
    </ligand>
</feature>
<keyword evidence="4 9" id="KW-0540">Nuclease</keyword>
<evidence type="ECO:0000313" key="10">
    <source>
        <dbReference type="EMBL" id="AZB71577.1"/>
    </source>
</evidence>
<dbReference type="GO" id="GO:0008270">
    <property type="term" value="F:zinc ion binding"/>
    <property type="evidence" value="ECO:0007669"/>
    <property type="project" value="UniProtKB-UniRule"/>
</dbReference>
<keyword evidence="7 9" id="KW-0378">Hydrolase</keyword>
<keyword evidence="9" id="KW-0963">Cytoplasm</keyword>
<dbReference type="NCBIfam" id="TIGR00043">
    <property type="entry name" value="rRNA maturation RNase YbeY"/>
    <property type="match status" value="1"/>
</dbReference>
<feature type="binding site" evidence="9">
    <location>
        <position position="128"/>
    </location>
    <ligand>
        <name>Zn(2+)</name>
        <dbReference type="ChEBI" id="CHEBI:29105"/>
        <note>catalytic</note>
    </ligand>
</feature>
<comment type="function">
    <text evidence="9">Single strand-specific metallo-endoribonuclease involved in late-stage 70S ribosome quality control and in maturation of the 3' terminus of the 16S rRNA.</text>
</comment>
<reference evidence="10 11" key="1">
    <citation type="journal article" date="2018" name="Sci. Rep.">
        <title>Genome Features and Biochemical Characteristics of a Robust, Fast Growing and Naturally Transformable Cyanobacterium Synechococcus elongatus PCC 11801 Isolated from India.</title>
        <authorList>
            <person name="Jaiswal D."/>
            <person name="Sengupta A."/>
            <person name="Sohoni S."/>
            <person name="Sengupta S."/>
            <person name="Phadnavis A.G."/>
            <person name="Pakrasi H.B."/>
            <person name="Wangikar P.P."/>
        </authorList>
    </citation>
    <scope>NUCLEOTIDE SEQUENCE [LARGE SCALE GENOMIC DNA]</scope>
    <source>
        <strain evidence="10 11">PCC 11801</strain>
    </source>
</reference>
<evidence type="ECO:0000256" key="1">
    <source>
        <dbReference type="ARBA" id="ARBA00010875"/>
    </source>
</evidence>
<dbReference type="SUPFAM" id="SSF55486">
    <property type="entry name" value="Metalloproteases ('zincins'), catalytic domain"/>
    <property type="match status" value="1"/>
</dbReference>
<evidence type="ECO:0000256" key="7">
    <source>
        <dbReference type="ARBA" id="ARBA00022801"/>
    </source>
</evidence>
<dbReference type="EMBL" id="CP030139">
    <property type="protein sequence ID" value="AZB71577.1"/>
    <property type="molecule type" value="Genomic_DNA"/>
</dbReference>
<dbReference type="PANTHER" id="PTHR46986">
    <property type="entry name" value="ENDORIBONUCLEASE YBEY, CHLOROPLASTIC"/>
    <property type="match status" value="1"/>
</dbReference>
<keyword evidence="3 9" id="KW-0698">rRNA processing</keyword>
<evidence type="ECO:0000256" key="6">
    <source>
        <dbReference type="ARBA" id="ARBA00022759"/>
    </source>
</evidence>
<evidence type="ECO:0000256" key="5">
    <source>
        <dbReference type="ARBA" id="ARBA00022723"/>
    </source>
</evidence>
<dbReference type="InterPro" id="IPR020549">
    <property type="entry name" value="YbeY_CS"/>
</dbReference>
<dbReference type="EC" id="3.1.-.-" evidence="9"/>
<sequence>MALLDLTIQIVCSDRLPELPWQDWFDRWLTDIQPSLPTDWQAPAYEACLRFVDDGEIQQLNRDYRQQDKPTDVLAFAALEDAIPLGLEPEEPLYLGDVIISVPTAQRQALGHPLETELAWLAAHGLLHLLGWDHPDDEQLEAMLAQQDHWLNQVGILSPQR</sequence>
<proteinExistence type="inferred from homology"/>
<comment type="similarity">
    <text evidence="1 9">Belongs to the endoribonuclease YbeY family.</text>
</comment>
<dbReference type="AlphaFoldDB" id="A0AAN1QLX9"/>
<dbReference type="RefSeq" id="WP_208674994.1">
    <property type="nucleotide sequence ID" value="NZ_CP030139.2"/>
</dbReference>
<keyword evidence="6 9" id="KW-0255">Endonuclease</keyword>
<dbReference type="InterPro" id="IPR002036">
    <property type="entry name" value="YbeY"/>
</dbReference>
<dbReference type="Proteomes" id="UP000267249">
    <property type="component" value="Chromosome"/>
</dbReference>
<feature type="binding site" evidence="9">
    <location>
        <position position="134"/>
    </location>
    <ligand>
        <name>Zn(2+)</name>
        <dbReference type="ChEBI" id="CHEBI:29105"/>
        <note>catalytic</note>
    </ligand>
</feature>
<accession>A0AAN1QLX9</accession>
<dbReference type="InterPro" id="IPR023091">
    <property type="entry name" value="MetalPrtase_cat_dom_sf_prd"/>
</dbReference>
<dbReference type="GO" id="GO:0004521">
    <property type="term" value="F:RNA endonuclease activity"/>
    <property type="evidence" value="ECO:0007669"/>
    <property type="project" value="UniProtKB-UniRule"/>
</dbReference>
<keyword evidence="5 9" id="KW-0479">Metal-binding</keyword>
<dbReference type="GO" id="GO:0004222">
    <property type="term" value="F:metalloendopeptidase activity"/>
    <property type="evidence" value="ECO:0007669"/>
    <property type="project" value="InterPro"/>
</dbReference>
<evidence type="ECO:0000313" key="11">
    <source>
        <dbReference type="Proteomes" id="UP000267249"/>
    </source>
</evidence>
<dbReference type="GO" id="GO:0006364">
    <property type="term" value="P:rRNA processing"/>
    <property type="evidence" value="ECO:0007669"/>
    <property type="project" value="UniProtKB-UniRule"/>
</dbReference>
<evidence type="ECO:0000256" key="9">
    <source>
        <dbReference type="HAMAP-Rule" id="MF_00009"/>
    </source>
</evidence>
<dbReference type="PANTHER" id="PTHR46986:SF1">
    <property type="entry name" value="ENDORIBONUCLEASE YBEY, CHLOROPLASTIC"/>
    <property type="match status" value="1"/>
</dbReference>
<evidence type="ECO:0000256" key="3">
    <source>
        <dbReference type="ARBA" id="ARBA00022552"/>
    </source>
</evidence>